<dbReference type="Pfam" id="PF00561">
    <property type="entry name" value="Abhydrolase_1"/>
    <property type="match status" value="1"/>
</dbReference>
<gene>
    <name evidence="3" type="ORF">AUC31_05655</name>
</gene>
<evidence type="ECO:0000259" key="2">
    <source>
        <dbReference type="Pfam" id="PF00561"/>
    </source>
</evidence>
<evidence type="ECO:0000313" key="4">
    <source>
        <dbReference type="Proteomes" id="UP000067683"/>
    </source>
</evidence>
<dbReference type="Proteomes" id="UP000067683">
    <property type="component" value="Chromosome"/>
</dbReference>
<sequence>MPIFTQNDISLYYEDIGSGQPLLLFHGLTSSSAMFYREIGFFRTKRRIIALDSRGHGHSAKPGAYTLDDHIEDAAALLDHLGLESVDVIGVSMGSYIAQGLAARRPERVRKLLLVATKSHGEQSSMAELFDRHADEFNGLSIHDKLDKAQAYMFYRLSAVKKWQEKTAQNSPQLTLEQQGIASNALERFDLRPELAKISAETLVISGRYDELNPPDKGHETARLIPHASFMEFKRSGHAPNVEQPRLFLGIAENFLDD</sequence>
<dbReference type="STRING" id="200991.AUC31_05655"/>
<reference evidence="3" key="1">
    <citation type="submission" date="2016-01" db="EMBL/GenBank/DDBJ databases">
        <title>Complete genome of Planococcus rifietoensis type strain M8.</title>
        <authorList>
            <person name="See-Too W.S."/>
        </authorList>
    </citation>
    <scope>NUCLEOTIDE SEQUENCE [LARGE SCALE GENOMIC DNA]</scope>
    <source>
        <strain evidence="3">M8</strain>
    </source>
</reference>
<dbReference type="GO" id="GO:0016787">
    <property type="term" value="F:hydrolase activity"/>
    <property type="evidence" value="ECO:0007669"/>
    <property type="project" value="UniProtKB-KW"/>
</dbReference>
<accession>A0A0U2ZFS6</accession>
<dbReference type="SUPFAM" id="SSF53474">
    <property type="entry name" value="alpha/beta-Hydrolases"/>
    <property type="match status" value="1"/>
</dbReference>
<dbReference type="InterPro" id="IPR050266">
    <property type="entry name" value="AB_hydrolase_sf"/>
</dbReference>
<dbReference type="AlphaFoldDB" id="A0A0U2ZFS6"/>
<name>A0A0U2ZFS6_9BACL</name>
<dbReference type="InterPro" id="IPR000073">
    <property type="entry name" value="AB_hydrolase_1"/>
</dbReference>
<dbReference type="PRINTS" id="PR00111">
    <property type="entry name" value="ABHYDROLASE"/>
</dbReference>
<dbReference type="PANTHER" id="PTHR43798:SF31">
    <property type="entry name" value="AB HYDROLASE SUPERFAMILY PROTEIN YCLE"/>
    <property type="match status" value="1"/>
</dbReference>
<dbReference type="PANTHER" id="PTHR43798">
    <property type="entry name" value="MONOACYLGLYCEROL LIPASE"/>
    <property type="match status" value="1"/>
</dbReference>
<feature type="domain" description="AB hydrolase-1" evidence="2">
    <location>
        <begin position="21"/>
        <end position="243"/>
    </location>
</feature>
<organism evidence="3 4">
    <name type="scientific">Planococcus rifietoensis</name>
    <dbReference type="NCBI Taxonomy" id="200991"/>
    <lineage>
        <taxon>Bacteria</taxon>
        <taxon>Bacillati</taxon>
        <taxon>Bacillota</taxon>
        <taxon>Bacilli</taxon>
        <taxon>Bacillales</taxon>
        <taxon>Caryophanaceae</taxon>
        <taxon>Planococcus</taxon>
    </lineage>
</organism>
<protein>
    <submittedName>
        <fullName evidence="3">Esterase</fullName>
    </submittedName>
</protein>
<keyword evidence="1" id="KW-0378">Hydrolase</keyword>
<dbReference type="KEGG" id="prt:AUC31_05655"/>
<keyword evidence="4" id="KW-1185">Reference proteome</keyword>
<evidence type="ECO:0000256" key="1">
    <source>
        <dbReference type="ARBA" id="ARBA00022801"/>
    </source>
</evidence>
<proteinExistence type="predicted"/>
<evidence type="ECO:0000313" key="3">
    <source>
        <dbReference type="EMBL" id="ALS74737.1"/>
    </source>
</evidence>
<dbReference type="EMBL" id="CP013659">
    <property type="protein sequence ID" value="ALS74737.1"/>
    <property type="molecule type" value="Genomic_DNA"/>
</dbReference>
<dbReference type="GO" id="GO:0016020">
    <property type="term" value="C:membrane"/>
    <property type="evidence" value="ECO:0007669"/>
    <property type="project" value="TreeGrafter"/>
</dbReference>
<dbReference type="OrthoDB" id="9805423at2"/>
<dbReference type="InterPro" id="IPR029058">
    <property type="entry name" value="AB_hydrolase_fold"/>
</dbReference>
<dbReference type="RefSeq" id="WP_058381444.1">
    <property type="nucleotide sequence ID" value="NZ_CP013659.2"/>
</dbReference>
<dbReference type="Gene3D" id="3.40.50.1820">
    <property type="entry name" value="alpha/beta hydrolase"/>
    <property type="match status" value="1"/>
</dbReference>